<dbReference type="RefSeq" id="WP_100264571.1">
    <property type="nucleotide sequence ID" value="NZ_CP018800.1"/>
</dbReference>
<protein>
    <recommendedName>
        <fullName evidence="6 7">Thioredoxin</fullName>
    </recommendedName>
</protein>
<keyword evidence="5 9" id="KW-0676">Redox-active center</keyword>
<sequence length="123" mass="13701">MATVELTKENFKQKVDASDITVLDFWAPWCGPCKMFGPTFESVSENHPDILFGKVNTEQQQELGAHFNIRSIPTLMVIRENVLLYSEAGALPKPALEELIGQIRAVDMQEVHAEVAKMQAAEA</sequence>
<dbReference type="CDD" id="cd02947">
    <property type="entry name" value="TRX_family"/>
    <property type="match status" value="1"/>
</dbReference>
<dbReference type="Proteomes" id="UP000231637">
    <property type="component" value="Chromosome"/>
</dbReference>
<accession>A0A2K8L160</accession>
<name>A0A2K8L160_9PROT</name>
<dbReference type="Pfam" id="PF00085">
    <property type="entry name" value="Thioredoxin"/>
    <property type="match status" value="1"/>
</dbReference>
<evidence type="ECO:0000256" key="4">
    <source>
        <dbReference type="ARBA" id="ARBA00023157"/>
    </source>
</evidence>
<feature type="active site" description="Nucleophile" evidence="8">
    <location>
        <position position="30"/>
    </location>
</feature>
<dbReference type="InterPro" id="IPR013766">
    <property type="entry name" value="Thioredoxin_domain"/>
</dbReference>
<keyword evidence="12" id="KW-1185">Reference proteome</keyword>
<evidence type="ECO:0000313" key="11">
    <source>
        <dbReference type="EMBL" id="ATX81050.1"/>
    </source>
</evidence>
<dbReference type="Gene3D" id="3.40.30.10">
    <property type="entry name" value="Glutaredoxin"/>
    <property type="match status" value="1"/>
</dbReference>
<evidence type="ECO:0000256" key="9">
    <source>
        <dbReference type="PIRSR" id="PIRSR000077-4"/>
    </source>
</evidence>
<comment type="similarity">
    <text evidence="1 7">Belongs to the thioredoxin family.</text>
</comment>
<dbReference type="PIRSF" id="PIRSF000077">
    <property type="entry name" value="Thioredoxin"/>
    <property type="match status" value="1"/>
</dbReference>
<dbReference type="AlphaFoldDB" id="A0A2K8L160"/>
<proteinExistence type="inferred from homology"/>
<feature type="active site" description="Nucleophile" evidence="8">
    <location>
        <position position="33"/>
    </location>
</feature>
<evidence type="ECO:0000313" key="12">
    <source>
        <dbReference type="Proteomes" id="UP000231637"/>
    </source>
</evidence>
<dbReference type="OrthoDB" id="5295405at2"/>
<dbReference type="SUPFAM" id="SSF52833">
    <property type="entry name" value="Thioredoxin-like"/>
    <property type="match status" value="1"/>
</dbReference>
<feature type="site" description="Contributes to redox potential value" evidence="8">
    <location>
        <position position="31"/>
    </location>
</feature>
<dbReference type="NCBIfam" id="TIGR01068">
    <property type="entry name" value="thioredoxin"/>
    <property type="match status" value="1"/>
</dbReference>
<evidence type="ECO:0000256" key="8">
    <source>
        <dbReference type="PIRSR" id="PIRSR000077-1"/>
    </source>
</evidence>
<evidence type="ECO:0000259" key="10">
    <source>
        <dbReference type="PROSITE" id="PS51352"/>
    </source>
</evidence>
<organism evidence="11 12">
    <name type="scientific">Mariprofundus ferrinatatus</name>
    <dbReference type="NCBI Taxonomy" id="1921087"/>
    <lineage>
        <taxon>Bacteria</taxon>
        <taxon>Pseudomonadati</taxon>
        <taxon>Pseudomonadota</taxon>
        <taxon>Candidatius Mariprofundia</taxon>
        <taxon>Mariprofundales</taxon>
        <taxon>Mariprofundaceae</taxon>
        <taxon>Mariprofundus</taxon>
    </lineage>
</organism>
<keyword evidence="3" id="KW-0249">Electron transport</keyword>
<evidence type="ECO:0000256" key="5">
    <source>
        <dbReference type="ARBA" id="ARBA00023284"/>
    </source>
</evidence>
<dbReference type="GO" id="GO:0005829">
    <property type="term" value="C:cytosol"/>
    <property type="evidence" value="ECO:0007669"/>
    <property type="project" value="TreeGrafter"/>
</dbReference>
<dbReference type="InterPro" id="IPR005746">
    <property type="entry name" value="Thioredoxin"/>
</dbReference>
<dbReference type="KEGG" id="mfn:Ga0123462_0172"/>
<keyword evidence="2" id="KW-0813">Transport</keyword>
<feature type="site" description="Deprotonates C-terminal active site Cys" evidence="8">
    <location>
        <position position="24"/>
    </location>
</feature>
<dbReference type="PROSITE" id="PS00194">
    <property type="entry name" value="THIOREDOXIN_1"/>
    <property type="match status" value="1"/>
</dbReference>
<feature type="site" description="Contributes to redox potential value" evidence="8">
    <location>
        <position position="32"/>
    </location>
</feature>
<dbReference type="EMBL" id="CP018800">
    <property type="protein sequence ID" value="ATX81050.1"/>
    <property type="molecule type" value="Genomic_DNA"/>
</dbReference>
<dbReference type="PANTHER" id="PTHR45663:SF40">
    <property type="entry name" value="THIOREDOXIN 2"/>
    <property type="match status" value="1"/>
</dbReference>
<evidence type="ECO:0000256" key="6">
    <source>
        <dbReference type="NCBIfam" id="TIGR01068"/>
    </source>
</evidence>
<evidence type="ECO:0000256" key="1">
    <source>
        <dbReference type="ARBA" id="ARBA00008987"/>
    </source>
</evidence>
<dbReference type="InterPro" id="IPR017937">
    <property type="entry name" value="Thioredoxin_CS"/>
</dbReference>
<feature type="domain" description="Thioredoxin" evidence="10">
    <location>
        <begin position="1"/>
        <end position="105"/>
    </location>
</feature>
<evidence type="ECO:0000256" key="3">
    <source>
        <dbReference type="ARBA" id="ARBA00022982"/>
    </source>
</evidence>
<dbReference type="InterPro" id="IPR036249">
    <property type="entry name" value="Thioredoxin-like_sf"/>
</dbReference>
<dbReference type="PROSITE" id="PS51352">
    <property type="entry name" value="THIOREDOXIN_2"/>
    <property type="match status" value="1"/>
</dbReference>
<reference evidence="11 12" key="1">
    <citation type="submission" date="2016-12" db="EMBL/GenBank/DDBJ databases">
        <title>Isolation and genomic insights into novel planktonic Zetaproteobacteria from stratified waters of the Chesapeake Bay.</title>
        <authorList>
            <person name="McAllister S.M."/>
            <person name="Kato S."/>
            <person name="Chan C.S."/>
            <person name="Chiu B.K."/>
            <person name="Field E.K."/>
        </authorList>
    </citation>
    <scope>NUCLEOTIDE SEQUENCE [LARGE SCALE GENOMIC DNA]</scope>
    <source>
        <strain evidence="11 12">CP-8</strain>
    </source>
</reference>
<dbReference type="GO" id="GO:0015035">
    <property type="term" value="F:protein-disulfide reductase activity"/>
    <property type="evidence" value="ECO:0007669"/>
    <property type="project" value="UniProtKB-UniRule"/>
</dbReference>
<dbReference type="PANTHER" id="PTHR45663">
    <property type="entry name" value="GEO12009P1"/>
    <property type="match status" value="1"/>
</dbReference>
<feature type="disulfide bond" description="Redox-active" evidence="9">
    <location>
        <begin position="30"/>
        <end position="33"/>
    </location>
</feature>
<keyword evidence="4 9" id="KW-1015">Disulfide bond</keyword>
<dbReference type="PRINTS" id="PR00421">
    <property type="entry name" value="THIOREDOXIN"/>
</dbReference>
<gene>
    <name evidence="11" type="ORF">Ga0123462_0172</name>
</gene>
<evidence type="ECO:0000256" key="2">
    <source>
        <dbReference type="ARBA" id="ARBA00022448"/>
    </source>
</evidence>
<evidence type="ECO:0000256" key="7">
    <source>
        <dbReference type="PIRNR" id="PIRNR000077"/>
    </source>
</evidence>